<dbReference type="Gene3D" id="3.30.420.10">
    <property type="entry name" value="Ribonuclease H-like superfamily/Ribonuclease H"/>
    <property type="match status" value="1"/>
</dbReference>
<feature type="compositionally biased region" description="Basic and acidic residues" evidence="1">
    <location>
        <begin position="158"/>
        <end position="167"/>
    </location>
</feature>
<sequence>MDYRKSPENRKEWRIPIALPRGRHLSSDNANLYQDLILPNASKPNRQSFTYDIAAVDFPHHENNRLGPGSNPQSWVQKASDKLTTPLSRINLYGLYFTVTPTDCLNTIQCRTIIAELISYGWTAALQWIPSHVGVPGNERADQKAKQEPSRLNQKALDSQESKERSLSPHTLTNILP</sequence>
<protein>
    <recommendedName>
        <fullName evidence="4">RNase H type-1 domain-containing protein</fullName>
    </recommendedName>
</protein>
<evidence type="ECO:0000256" key="1">
    <source>
        <dbReference type="SAM" id="MobiDB-lite"/>
    </source>
</evidence>
<dbReference type="SUPFAM" id="SSF53098">
    <property type="entry name" value="Ribonuclease H-like"/>
    <property type="match status" value="1"/>
</dbReference>
<gene>
    <name evidence="2" type="ORF">TNCV_1014151</name>
</gene>
<dbReference type="EMBL" id="BMAU01021369">
    <property type="protein sequence ID" value="GFY24366.1"/>
    <property type="molecule type" value="Genomic_DNA"/>
</dbReference>
<name>A0A8X6VXU3_TRICX</name>
<evidence type="ECO:0008006" key="4">
    <source>
        <dbReference type="Google" id="ProtNLM"/>
    </source>
</evidence>
<evidence type="ECO:0000313" key="3">
    <source>
        <dbReference type="Proteomes" id="UP000887159"/>
    </source>
</evidence>
<evidence type="ECO:0000313" key="2">
    <source>
        <dbReference type="EMBL" id="GFY24366.1"/>
    </source>
</evidence>
<dbReference type="InterPro" id="IPR012337">
    <property type="entry name" value="RNaseH-like_sf"/>
</dbReference>
<reference evidence="2" key="1">
    <citation type="submission" date="2020-08" db="EMBL/GenBank/DDBJ databases">
        <title>Multicomponent nature underlies the extraordinary mechanical properties of spider dragline silk.</title>
        <authorList>
            <person name="Kono N."/>
            <person name="Nakamura H."/>
            <person name="Mori M."/>
            <person name="Yoshida Y."/>
            <person name="Ohtoshi R."/>
            <person name="Malay A.D."/>
            <person name="Moran D.A.P."/>
            <person name="Tomita M."/>
            <person name="Numata K."/>
            <person name="Arakawa K."/>
        </authorList>
    </citation>
    <scope>NUCLEOTIDE SEQUENCE</scope>
</reference>
<organism evidence="2 3">
    <name type="scientific">Trichonephila clavipes</name>
    <name type="common">Golden silk orbweaver</name>
    <name type="synonym">Nephila clavipes</name>
    <dbReference type="NCBI Taxonomy" id="2585209"/>
    <lineage>
        <taxon>Eukaryota</taxon>
        <taxon>Metazoa</taxon>
        <taxon>Ecdysozoa</taxon>
        <taxon>Arthropoda</taxon>
        <taxon>Chelicerata</taxon>
        <taxon>Arachnida</taxon>
        <taxon>Araneae</taxon>
        <taxon>Araneomorphae</taxon>
        <taxon>Entelegynae</taxon>
        <taxon>Araneoidea</taxon>
        <taxon>Nephilidae</taxon>
        <taxon>Trichonephila</taxon>
    </lineage>
</organism>
<dbReference type="InterPro" id="IPR036397">
    <property type="entry name" value="RNaseH_sf"/>
</dbReference>
<feature type="compositionally biased region" description="Basic and acidic residues" evidence="1">
    <location>
        <begin position="139"/>
        <end position="149"/>
    </location>
</feature>
<feature type="compositionally biased region" description="Polar residues" evidence="1">
    <location>
        <begin position="168"/>
        <end position="177"/>
    </location>
</feature>
<dbReference type="GO" id="GO:0003676">
    <property type="term" value="F:nucleic acid binding"/>
    <property type="evidence" value="ECO:0007669"/>
    <property type="project" value="InterPro"/>
</dbReference>
<dbReference type="Proteomes" id="UP000887159">
    <property type="component" value="Unassembled WGS sequence"/>
</dbReference>
<accession>A0A8X6VXU3</accession>
<feature type="region of interest" description="Disordered" evidence="1">
    <location>
        <begin position="137"/>
        <end position="177"/>
    </location>
</feature>
<dbReference type="AlphaFoldDB" id="A0A8X6VXU3"/>
<keyword evidence="3" id="KW-1185">Reference proteome</keyword>
<comment type="caution">
    <text evidence="2">The sequence shown here is derived from an EMBL/GenBank/DDBJ whole genome shotgun (WGS) entry which is preliminary data.</text>
</comment>
<proteinExistence type="predicted"/>